<dbReference type="EMBL" id="CASHTH010000400">
    <property type="protein sequence ID" value="CAI8000399.1"/>
    <property type="molecule type" value="Genomic_DNA"/>
</dbReference>
<keyword evidence="10" id="KW-1185">Reference proteome</keyword>
<evidence type="ECO:0000256" key="8">
    <source>
        <dbReference type="SAM" id="MobiDB-lite"/>
    </source>
</evidence>
<comment type="function">
    <text evidence="7">Required for pre-mRNA splicing.</text>
</comment>
<organism evidence="9 10">
    <name type="scientific">Geodia barretti</name>
    <name type="common">Barrett's horny sponge</name>
    <dbReference type="NCBI Taxonomy" id="519541"/>
    <lineage>
        <taxon>Eukaryota</taxon>
        <taxon>Metazoa</taxon>
        <taxon>Porifera</taxon>
        <taxon>Demospongiae</taxon>
        <taxon>Heteroscleromorpha</taxon>
        <taxon>Tetractinellida</taxon>
        <taxon>Astrophorina</taxon>
        <taxon>Geodiidae</taxon>
        <taxon>Geodia</taxon>
    </lineage>
</organism>
<evidence type="ECO:0000313" key="10">
    <source>
        <dbReference type="Proteomes" id="UP001174909"/>
    </source>
</evidence>
<evidence type="ECO:0000256" key="2">
    <source>
        <dbReference type="ARBA" id="ARBA00006164"/>
    </source>
</evidence>
<name>A0AA35R2H1_GEOBA</name>
<evidence type="ECO:0000256" key="3">
    <source>
        <dbReference type="ARBA" id="ARBA00022664"/>
    </source>
</evidence>
<evidence type="ECO:0000256" key="1">
    <source>
        <dbReference type="ARBA" id="ARBA00004123"/>
    </source>
</evidence>
<feature type="region of interest" description="Disordered" evidence="8">
    <location>
        <begin position="180"/>
        <end position="377"/>
    </location>
</feature>
<comment type="similarity">
    <text evidence="2 7">Belongs to the PRP38 family.</text>
</comment>
<comment type="caution">
    <text evidence="9">The sequence shown here is derived from an EMBL/GenBank/DDBJ whole genome shotgun (WGS) entry which is preliminary data.</text>
</comment>
<feature type="compositionally biased region" description="Basic and acidic residues" evidence="8">
    <location>
        <begin position="277"/>
        <end position="335"/>
    </location>
</feature>
<accession>A0AA35R2H1</accession>
<gene>
    <name evidence="9" type="ORF">GBAR_LOCUS2916</name>
</gene>
<comment type="subcellular location">
    <subcellularLocation>
        <location evidence="1 7">Nucleus</location>
    </subcellularLocation>
</comment>
<keyword evidence="5 7" id="KW-0508">mRNA splicing</keyword>
<sequence>MANRTQKDAKSIKGTNPQYLVEKIIRTRIYDSKYWKEQCFGLSSELLVDKAMELDSIGGVFGANIQPCDFMCLVLKMLQIQPSKDIVIEFIKNPDYKYVRVLGALYLRLVGTSMEIYNYLEPLYNDYRKLKIMNRNGQLHLSHVDQFVDELLHNDRCCDIILPRIQKRYVLEQTEELEPRVSALDEDLEADDDDDDDEEEEEEEEEEKSPPRRRSPSPQREREKPRYSSPSRSPHRRSRSRSPATRRRRSYSRSPRRHRHRSPSPRRHTRRHSRSPSPRERERERERERGGRGRERGRDRDHDKEREEKEREKEREKRDKDRDKEKKSKEDGKSGKEKKKKKKKEKDATKAKESKEEQEIRQQNELRAKLGLKPLRP</sequence>
<keyword evidence="6 7" id="KW-0539">Nucleus</keyword>
<dbReference type="PANTHER" id="PTHR23142">
    <property type="entry name" value="PRE-MRNA-SPLICING FACTOR 38A-RELATED"/>
    <property type="match status" value="1"/>
</dbReference>
<evidence type="ECO:0000256" key="5">
    <source>
        <dbReference type="ARBA" id="ARBA00023187"/>
    </source>
</evidence>
<keyword evidence="3 7" id="KW-0507">mRNA processing</keyword>
<dbReference type="GO" id="GO:0005681">
    <property type="term" value="C:spliceosomal complex"/>
    <property type="evidence" value="ECO:0007669"/>
    <property type="project" value="UniProtKB-KW"/>
</dbReference>
<dbReference type="InterPro" id="IPR005037">
    <property type="entry name" value="PRP38"/>
</dbReference>
<dbReference type="GO" id="GO:0000398">
    <property type="term" value="P:mRNA splicing, via spliceosome"/>
    <property type="evidence" value="ECO:0007669"/>
    <property type="project" value="UniProtKB-UniRule"/>
</dbReference>
<keyword evidence="4 7" id="KW-0747">Spliceosome</keyword>
<dbReference type="AlphaFoldDB" id="A0AA35R2H1"/>
<evidence type="ECO:0000256" key="7">
    <source>
        <dbReference type="RuleBase" id="RU367025"/>
    </source>
</evidence>
<feature type="compositionally biased region" description="Acidic residues" evidence="8">
    <location>
        <begin position="184"/>
        <end position="207"/>
    </location>
</feature>
<feature type="compositionally biased region" description="Basic and acidic residues" evidence="8">
    <location>
        <begin position="345"/>
        <end position="368"/>
    </location>
</feature>
<evidence type="ECO:0000313" key="9">
    <source>
        <dbReference type="EMBL" id="CAI8000399.1"/>
    </source>
</evidence>
<feature type="compositionally biased region" description="Basic residues" evidence="8">
    <location>
        <begin position="233"/>
        <end position="274"/>
    </location>
</feature>
<evidence type="ECO:0000256" key="4">
    <source>
        <dbReference type="ARBA" id="ARBA00022728"/>
    </source>
</evidence>
<dbReference type="Pfam" id="PF03371">
    <property type="entry name" value="PRP38"/>
    <property type="match status" value="1"/>
</dbReference>
<protein>
    <recommendedName>
        <fullName evidence="7">Pre-mRNA-splicing factor 38</fullName>
    </recommendedName>
</protein>
<reference evidence="9" key="1">
    <citation type="submission" date="2023-03" db="EMBL/GenBank/DDBJ databases">
        <authorList>
            <person name="Steffen K."/>
            <person name="Cardenas P."/>
        </authorList>
    </citation>
    <scope>NUCLEOTIDE SEQUENCE</scope>
</reference>
<evidence type="ECO:0000256" key="6">
    <source>
        <dbReference type="ARBA" id="ARBA00023242"/>
    </source>
</evidence>
<dbReference type="Proteomes" id="UP001174909">
    <property type="component" value="Unassembled WGS sequence"/>
</dbReference>
<proteinExistence type="inferred from homology"/>